<organism evidence="1 2">
    <name type="scientific">Erwinia rhapontici</name>
    <name type="common">Pectobacterium rhapontici</name>
    <dbReference type="NCBI Taxonomy" id="55212"/>
    <lineage>
        <taxon>Bacteria</taxon>
        <taxon>Pseudomonadati</taxon>
        <taxon>Pseudomonadota</taxon>
        <taxon>Gammaproteobacteria</taxon>
        <taxon>Enterobacterales</taxon>
        <taxon>Erwiniaceae</taxon>
        <taxon>Erwinia</taxon>
    </lineage>
</organism>
<evidence type="ECO:0000313" key="2">
    <source>
        <dbReference type="Proteomes" id="UP000677515"/>
    </source>
</evidence>
<accession>A0ABN6DDP8</accession>
<dbReference type="EMBL" id="AP024329">
    <property type="protein sequence ID" value="BCQ32893.1"/>
    <property type="molecule type" value="Genomic_DNA"/>
</dbReference>
<dbReference type="Proteomes" id="UP000677515">
    <property type="component" value="Chromosome"/>
</dbReference>
<protein>
    <submittedName>
        <fullName evidence="1">Membrane protein</fullName>
    </submittedName>
</protein>
<reference evidence="1 2" key="1">
    <citation type="submission" date="2021-01" db="EMBL/GenBank/DDBJ databases">
        <title>Complete genome sequence of Erwinia rhapontici MAFF 311153.</title>
        <authorList>
            <person name="Morohoshi T."/>
            <person name="Someya N."/>
        </authorList>
    </citation>
    <scope>NUCLEOTIDE SEQUENCE [LARGE SCALE GENOMIC DNA]</scope>
    <source>
        <strain evidence="1 2">MAFF 311153</strain>
    </source>
</reference>
<dbReference type="InterPro" id="IPR010351">
    <property type="entry name" value="DUF943"/>
</dbReference>
<name>A0ABN6DDP8_ERWRD</name>
<proteinExistence type="predicted"/>
<gene>
    <name evidence="1" type="ORF">ERHA53_02360</name>
</gene>
<keyword evidence="2" id="KW-1185">Reference proteome</keyword>
<dbReference type="Pfam" id="PF06092">
    <property type="entry name" value="DUF943"/>
    <property type="match status" value="1"/>
</dbReference>
<sequence length="155" mass="18236">MKINIKKTAYTLLLAGGILHGCFLWYSHRPVEIVAVHHRSSGFSDVLVKNFPFTDKGKIHWWLKNKVMLNEKYNVPNPDKEGSFYLTFWLFGDGYKEEEKYDRLCFKDMKTKANCIDKDAIFSIDNSINMGMVFRTYDGTYRLQKNGEIVKYVYH</sequence>
<dbReference type="RefSeq" id="WP_212813576.1">
    <property type="nucleotide sequence ID" value="NZ_AP024329.1"/>
</dbReference>
<evidence type="ECO:0000313" key="1">
    <source>
        <dbReference type="EMBL" id="BCQ32893.1"/>
    </source>
</evidence>